<organism evidence="1 2">
    <name type="scientific">Zalaria obscura</name>
    <dbReference type="NCBI Taxonomy" id="2024903"/>
    <lineage>
        <taxon>Eukaryota</taxon>
        <taxon>Fungi</taxon>
        <taxon>Dikarya</taxon>
        <taxon>Ascomycota</taxon>
        <taxon>Pezizomycotina</taxon>
        <taxon>Dothideomycetes</taxon>
        <taxon>Dothideomycetidae</taxon>
        <taxon>Dothideales</taxon>
        <taxon>Zalariaceae</taxon>
        <taxon>Zalaria</taxon>
    </lineage>
</organism>
<keyword evidence="2" id="KW-1185">Reference proteome</keyword>
<dbReference type="Proteomes" id="UP001320706">
    <property type="component" value="Unassembled WGS sequence"/>
</dbReference>
<accession>A0ACC3SMT1</accession>
<protein>
    <submittedName>
        <fullName evidence="1">Uncharacterized protein</fullName>
    </submittedName>
</protein>
<sequence>MAYHKIGSLVAACGLAMFGSAFARPGFRRSAAGDSVTPTGEFLSGIVGYENVTLANITVEKQEVGVVDYASWFGDGVSAGLIGFAYPLLTSAYYGTNPTLDNRTKQAEYNPIFTNMYEDGNVAPLFTLVIERGNDTGTLAIGGLPPGLPPYEAHDFGSAAIQILQLQSNPAAATQNSFYIIYPDGFVCRNASSVSGHIGRSMNPFHGTPKDWKPMQPQKDTVTTDFPVIVDSGTTLIYLPTGIADSINCLFSPPAYFSDEAGADVVACNATAPEVGVTIGGKTLYLNPADLILDGGLSGGLCVSGIQDNGGGLSILGDVFLKNVIAVFDVGAAEMRFAPHEYY</sequence>
<gene>
    <name evidence="1" type="ORF">M8818_000818</name>
</gene>
<comment type="caution">
    <text evidence="1">The sequence shown here is derived from an EMBL/GenBank/DDBJ whole genome shotgun (WGS) entry which is preliminary data.</text>
</comment>
<dbReference type="EMBL" id="JAMKPW020000003">
    <property type="protein sequence ID" value="KAK8219844.1"/>
    <property type="molecule type" value="Genomic_DNA"/>
</dbReference>
<proteinExistence type="predicted"/>
<name>A0ACC3SMT1_9PEZI</name>
<reference evidence="1" key="1">
    <citation type="submission" date="2024-02" db="EMBL/GenBank/DDBJ databases">
        <title>Metagenome Assembled Genome of Zalaria obscura JY119.</title>
        <authorList>
            <person name="Vighnesh L."/>
            <person name="Jagadeeshwari U."/>
            <person name="Venkata Ramana C."/>
            <person name="Sasikala C."/>
        </authorList>
    </citation>
    <scope>NUCLEOTIDE SEQUENCE</scope>
    <source>
        <strain evidence="1">JY119</strain>
    </source>
</reference>
<evidence type="ECO:0000313" key="1">
    <source>
        <dbReference type="EMBL" id="KAK8219844.1"/>
    </source>
</evidence>
<evidence type="ECO:0000313" key="2">
    <source>
        <dbReference type="Proteomes" id="UP001320706"/>
    </source>
</evidence>